<dbReference type="EMBL" id="AMCI01009707">
    <property type="protein sequence ID" value="EJW89101.1"/>
    <property type="molecule type" value="Genomic_DNA"/>
</dbReference>
<reference evidence="3" key="1">
    <citation type="journal article" date="2012" name="PLoS ONE">
        <title>Gene sets for utilization of primary and secondary nutrition supplies in the distal gut of endangered iberian lynx.</title>
        <authorList>
            <person name="Alcaide M."/>
            <person name="Messina E."/>
            <person name="Richter M."/>
            <person name="Bargiela R."/>
            <person name="Peplies J."/>
            <person name="Huws S.A."/>
            <person name="Newbold C.J."/>
            <person name="Golyshin P.N."/>
            <person name="Simon M.A."/>
            <person name="Lopez G."/>
            <person name="Yakimov M.M."/>
            <person name="Ferrer M."/>
        </authorList>
    </citation>
    <scope>NUCLEOTIDE SEQUENCE</scope>
</reference>
<dbReference type="PANTHER" id="PTHR32114">
    <property type="entry name" value="ABC TRANSPORTER ABCH.3"/>
    <property type="match status" value="1"/>
</dbReference>
<feature type="coiled-coil region" evidence="1">
    <location>
        <begin position="623"/>
        <end position="665"/>
    </location>
</feature>
<dbReference type="GO" id="GO:0016887">
    <property type="term" value="F:ATP hydrolysis activity"/>
    <property type="evidence" value="ECO:0007669"/>
    <property type="project" value="InterPro"/>
</dbReference>
<dbReference type="Gene3D" id="3.40.50.300">
    <property type="entry name" value="P-loop containing nucleotide triphosphate hydrolases"/>
    <property type="match status" value="2"/>
</dbReference>
<feature type="coiled-coil region" evidence="1">
    <location>
        <begin position="327"/>
        <end position="427"/>
    </location>
</feature>
<gene>
    <name evidence="3" type="ORF">EVA_22804</name>
</gene>
<evidence type="ECO:0000259" key="2">
    <source>
        <dbReference type="Pfam" id="PF13476"/>
    </source>
</evidence>
<comment type="caution">
    <text evidence="3">The sequence shown here is derived from an EMBL/GenBank/DDBJ whole genome shotgun (WGS) entry which is preliminary data.</text>
</comment>
<dbReference type="GO" id="GO:0006302">
    <property type="term" value="P:double-strand break repair"/>
    <property type="evidence" value="ECO:0007669"/>
    <property type="project" value="InterPro"/>
</dbReference>
<dbReference type="Pfam" id="PF13558">
    <property type="entry name" value="SbcC_Walker_B"/>
    <property type="match status" value="1"/>
</dbReference>
<sequence>MKIEKITLCNLTSIEGEHTIDFTREPLRSANLFAITGDTGSGKSTLLDAVCLALYNHAPRFDNVERITSAQLKEKEGDNLLQTGDVRQILRRGEKEAYCLVTFSTPDRAVYEAEWRLRIKRTGTYDSVSRSLQQIKPEKKKFPEKEIDEHIVRIIGLDYLQFTRTVMLAQNSFSNFLKAKRGEKSALLEKLTGTEIYGQISQQIYQLSEKAKEDYNAIENELKGINANRLEPEDLQLAEEQQKKMEAAVNTLTHQQQIIEQQLRWYAENTLCEQEVRRCEEAFNTAHKTYVALRNQELQLERYDDVLCIQPLYQELAVRRNDITLLKRQEEGIAQQLETERKQAEEAQLVLKGLLERTAEAEMQFKQRRPAINRGHALNGEIKEAQEQLLKTKEEYTNAQRSLEQRRSQHQTKLKSLEIKQKEIEELQLHQQALAVHKLMFERIDLIKDKLNLFNTESRQNAENHKKMEQLQKTQKELAANREHVEKQQQLNLEKLSTLKSELSIHIQTNQGHDSEDLQQRFADYRSRLISQERAAALWQRISNGYEEICEKKASLSRILTDKDQLNKEIVRVQRQVEILDETFRRLNVAFTLSQSENIVQLRQQLKEGSACPVCGATHHPYHTETERELGELLSNLEQENNEAKEQLTAQNALLNSLREQLAEKDGRLVAETTNLQERERQQAADVEEWHTCEHLDHTFHDCSESVNRNARRLMIEMLSDNTRKAVDEAEKELKTFNYHQQHINRLNQEINALSAKISEGQTYLEHLRTQYQIAVTSIEDLQHTLLLSDRSCQQFYNDLDDIITLSGWFASWNSNPDGFRLRLTNLYADWLNTCKQLDENQRNAELLVEEIRAAEANQTEALRLANRYHDNVELATQTLSNKRQEFVQLFGHDGSPEKEEDRLQQLIQQAREKETAARNQTELAAERLSQTRGTQQNLLENRLKKQEEYSQKTSELDLWILKFNGTHSPTQLTELDAIFADPRDWNALRRHIDEVKKTQTLTQHNLEAARNRLLELQSAPVRPNKNEGETVEVLKENYEEVQLRIKGIQKELAEVNMKIMTHQRSLAMTEAYEARRSQIMDNRNQWSSLCALLGSADGKKFRELAQSYTFEYLIEHANHHLRQLSPRYELQTVAGTLALEIIDHDMFDQHRYVHSLSGGETFVVSLSLALGLASLSSNNLAIGSLFIDEGFGNLDEESLQLVMSALSRLETTQGRKVGVISHTQQIRTQIYPQIQLVKLPGSGKSKIEIR</sequence>
<name>J9F2I1_9ZZZZ</name>
<dbReference type="PANTHER" id="PTHR32114:SF2">
    <property type="entry name" value="ABC TRANSPORTER ABCH.3"/>
    <property type="match status" value="1"/>
</dbReference>
<accession>J9F2I1</accession>
<organism evidence="3">
    <name type="scientific">gut metagenome</name>
    <dbReference type="NCBI Taxonomy" id="749906"/>
    <lineage>
        <taxon>unclassified sequences</taxon>
        <taxon>metagenomes</taxon>
        <taxon>organismal metagenomes</taxon>
    </lineage>
</organism>
<feature type="domain" description="Rad50/SbcC-type AAA" evidence="2">
    <location>
        <begin position="5"/>
        <end position="262"/>
    </location>
</feature>
<keyword evidence="3" id="KW-0540">Nuclease</keyword>
<proteinExistence type="predicted"/>
<feature type="coiled-coil region" evidence="1">
    <location>
        <begin position="208"/>
        <end position="255"/>
    </location>
</feature>
<dbReference type="SUPFAM" id="SSF52540">
    <property type="entry name" value="P-loop containing nucleoside triphosphate hydrolases"/>
    <property type="match status" value="2"/>
</dbReference>
<protein>
    <submittedName>
        <fullName evidence="3">Exonuclease SbcC</fullName>
    </submittedName>
</protein>
<dbReference type="GO" id="GO:0004527">
    <property type="term" value="F:exonuclease activity"/>
    <property type="evidence" value="ECO:0007669"/>
    <property type="project" value="UniProtKB-KW"/>
</dbReference>
<keyword evidence="3" id="KW-0378">Hydrolase</keyword>
<keyword evidence="1" id="KW-0175">Coiled coil</keyword>
<dbReference type="AlphaFoldDB" id="J9F2I1"/>
<dbReference type="InterPro" id="IPR038729">
    <property type="entry name" value="Rad50/SbcC_AAA"/>
</dbReference>
<feature type="coiled-coil region" evidence="1">
    <location>
        <begin position="556"/>
        <end position="583"/>
    </location>
</feature>
<feature type="coiled-coil region" evidence="1">
    <location>
        <begin position="1025"/>
        <end position="1059"/>
    </location>
</feature>
<dbReference type="Pfam" id="PF13476">
    <property type="entry name" value="AAA_23"/>
    <property type="match status" value="1"/>
</dbReference>
<evidence type="ECO:0000313" key="3">
    <source>
        <dbReference type="EMBL" id="EJW89101.1"/>
    </source>
</evidence>
<evidence type="ECO:0000256" key="1">
    <source>
        <dbReference type="SAM" id="Coils"/>
    </source>
</evidence>
<keyword evidence="3" id="KW-0269">Exonuclease</keyword>
<dbReference type="InterPro" id="IPR027417">
    <property type="entry name" value="P-loop_NTPase"/>
</dbReference>